<dbReference type="OrthoDB" id="72269at2759"/>
<sequence>MWTGNFSDGSTLHTVYTGFSLLDFPLSLTPTFWTPALAQASAIKLLSTTLYAALQSLAAWGTIEVFRLGQKPAFLRWAPALICLWMYTGTALFVPFYCYYDLTRHFNTHHRNAKPSDPSVGYYQAVCIPAAALLCYIWPYYVMHYPPHGTTSSLHQTILAFNIFGGLLCYVLVLGGASFLAPAQPAAIPGDIGSEAPWIKATYAMLAIFSLSAHFEVVGDILWSQDRSISFSSVFVPDFWVGIFGSPTSLESRMAPEVHFFLQWDFLIFVFSTSVWATRIVEAMYCDRKDGWAAATRAGLILAFSLGGLLLNPGCVLSVLLYIREDFLRKEYMTSSSQAKVLAGKESSS</sequence>
<dbReference type="EMBL" id="KN714777">
    <property type="protein sequence ID" value="KUI61464.1"/>
    <property type="molecule type" value="Genomic_DNA"/>
</dbReference>
<keyword evidence="1" id="KW-0812">Transmembrane</keyword>
<feature type="transmembrane region" description="Helical" evidence="1">
    <location>
        <begin position="298"/>
        <end position="323"/>
    </location>
</feature>
<accession>A0A194VC43</accession>
<evidence type="ECO:0000313" key="2">
    <source>
        <dbReference type="EMBL" id="KUI61464.1"/>
    </source>
</evidence>
<keyword evidence="1" id="KW-0472">Membrane</keyword>
<evidence type="ECO:0000256" key="1">
    <source>
        <dbReference type="SAM" id="Phobius"/>
    </source>
</evidence>
<feature type="transmembrane region" description="Helical" evidence="1">
    <location>
        <begin position="77"/>
        <end position="100"/>
    </location>
</feature>
<feature type="transmembrane region" description="Helical" evidence="1">
    <location>
        <begin position="159"/>
        <end position="181"/>
    </location>
</feature>
<gene>
    <name evidence="2" type="ORF">VP1G_08623</name>
</gene>
<keyword evidence="1" id="KW-1133">Transmembrane helix</keyword>
<protein>
    <submittedName>
        <fullName evidence="2">Uncharacterized protein</fullName>
    </submittedName>
</protein>
<feature type="transmembrane region" description="Helical" evidence="1">
    <location>
        <begin position="120"/>
        <end position="139"/>
    </location>
</feature>
<organism evidence="2 3">
    <name type="scientific">Cytospora mali</name>
    <name type="common">Apple Valsa canker fungus</name>
    <name type="synonym">Valsa mali</name>
    <dbReference type="NCBI Taxonomy" id="578113"/>
    <lineage>
        <taxon>Eukaryota</taxon>
        <taxon>Fungi</taxon>
        <taxon>Dikarya</taxon>
        <taxon>Ascomycota</taxon>
        <taxon>Pezizomycotina</taxon>
        <taxon>Sordariomycetes</taxon>
        <taxon>Sordariomycetidae</taxon>
        <taxon>Diaporthales</taxon>
        <taxon>Cytosporaceae</taxon>
        <taxon>Cytospora</taxon>
    </lineage>
</organism>
<proteinExistence type="predicted"/>
<reference evidence="3" key="1">
    <citation type="submission" date="2014-12" db="EMBL/GenBank/DDBJ databases">
        <title>Genome Sequence of Valsa Canker Pathogens Uncovers a Specific Adaption of Colonization on Woody Bark.</title>
        <authorList>
            <person name="Yin Z."/>
            <person name="Liu H."/>
            <person name="Gao X."/>
            <person name="Li Z."/>
            <person name="Song N."/>
            <person name="Ke X."/>
            <person name="Dai Q."/>
            <person name="Wu Y."/>
            <person name="Sun Y."/>
            <person name="Xu J.-R."/>
            <person name="Kang Z.K."/>
            <person name="Wang L."/>
            <person name="Huang L."/>
        </authorList>
    </citation>
    <scope>NUCLEOTIDE SEQUENCE [LARGE SCALE GENOMIC DNA]</scope>
    <source>
        <strain evidence="3">SXYL134</strain>
    </source>
</reference>
<dbReference type="Proteomes" id="UP000078576">
    <property type="component" value="Unassembled WGS sequence"/>
</dbReference>
<name>A0A194VC43_CYTMA</name>
<dbReference type="AlphaFoldDB" id="A0A194VC43"/>
<dbReference type="STRING" id="694573.A0A194VC43"/>
<keyword evidence="3" id="KW-1185">Reference proteome</keyword>
<feature type="transmembrane region" description="Helical" evidence="1">
    <location>
        <begin position="258"/>
        <end position="278"/>
    </location>
</feature>
<evidence type="ECO:0000313" key="3">
    <source>
        <dbReference type="Proteomes" id="UP000078576"/>
    </source>
</evidence>